<comment type="caution">
    <text evidence="1">The sequence shown here is derived from an EMBL/GenBank/DDBJ whole genome shotgun (WGS) entry which is preliminary data.</text>
</comment>
<proteinExistence type="predicted"/>
<dbReference type="EMBL" id="BKBI01000008">
    <property type="protein sequence ID" value="GEQ35699.1"/>
    <property type="molecule type" value="Genomic_DNA"/>
</dbReference>
<dbReference type="AlphaFoldDB" id="A0AAV3WXY1"/>
<dbReference type="Proteomes" id="UP000887127">
    <property type="component" value="Unassembled WGS sequence"/>
</dbReference>
<evidence type="ECO:0000313" key="1">
    <source>
        <dbReference type="EMBL" id="GEQ35699.1"/>
    </source>
</evidence>
<accession>A0AAV3WXY1</accession>
<name>A0AAV3WXY1_9LACT</name>
<reference evidence="1" key="1">
    <citation type="submission" date="2019-08" db="EMBL/GenBank/DDBJ databases">
        <title>Marinilactibacillus psychrotolerans M13-2T whole genome sequencing project.</title>
        <authorList>
            <person name="Ishikawa M."/>
            <person name="Suzuki T."/>
            <person name="Matsutani M."/>
        </authorList>
    </citation>
    <scope>NUCLEOTIDE SEQUENCE</scope>
    <source>
        <strain evidence="1">M13-2T</strain>
    </source>
</reference>
<evidence type="ECO:0000313" key="2">
    <source>
        <dbReference type="Proteomes" id="UP000887127"/>
    </source>
</evidence>
<organism evidence="1 2">
    <name type="scientific">Marinilactibacillus psychrotolerans</name>
    <dbReference type="NCBI Taxonomy" id="191770"/>
    <lineage>
        <taxon>Bacteria</taxon>
        <taxon>Bacillati</taxon>
        <taxon>Bacillota</taxon>
        <taxon>Bacilli</taxon>
        <taxon>Lactobacillales</taxon>
        <taxon>Carnobacteriaceae</taxon>
        <taxon>Marinilactibacillus</taxon>
    </lineage>
</organism>
<protein>
    <submittedName>
        <fullName evidence="1">Uncharacterized protein</fullName>
    </submittedName>
</protein>
<gene>
    <name evidence="1" type="ORF">M132T_12070</name>
</gene>
<sequence length="67" mass="8150">MKIVDYSHYDKSNHEIMLYYAFQLLRKVLDEKVSYPERDYAQSLFYDYSNRIKIILIELKIISAQII</sequence>